<evidence type="ECO:0000313" key="2">
    <source>
        <dbReference type="Proteomes" id="UP001596203"/>
    </source>
</evidence>
<protein>
    <submittedName>
        <fullName evidence="1">Uncharacterized protein</fullName>
    </submittedName>
</protein>
<reference evidence="2" key="1">
    <citation type="journal article" date="2019" name="Int. J. Syst. Evol. Microbiol.">
        <title>The Global Catalogue of Microorganisms (GCM) 10K type strain sequencing project: providing services to taxonomists for standard genome sequencing and annotation.</title>
        <authorList>
            <consortium name="The Broad Institute Genomics Platform"/>
            <consortium name="The Broad Institute Genome Sequencing Center for Infectious Disease"/>
            <person name="Wu L."/>
            <person name="Ma J."/>
        </authorList>
    </citation>
    <scope>NUCLEOTIDE SEQUENCE [LARGE SCALE GENOMIC DNA]</scope>
    <source>
        <strain evidence="2">ZS-35-S2</strain>
    </source>
</reference>
<organism evidence="1 2">
    <name type="scientific">Plantactinospora solaniradicis</name>
    <dbReference type="NCBI Taxonomy" id="1723736"/>
    <lineage>
        <taxon>Bacteria</taxon>
        <taxon>Bacillati</taxon>
        <taxon>Actinomycetota</taxon>
        <taxon>Actinomycetes</taxon>
        <taxon>Micromonosporales</taxon>
        <taxon>Micromonosporaceae</taxon>
        <taxon>Plantactinospora</taxon>
    </lineage>
</organism>
<comment type="caution">
    <text evidence="1">The sequence shown here is derived from an EMBL/GenBank/DDBJ whole genome shotgun (WGS) entry which is preliminary data.</text>
</comment>
<proteinExistence type="predicted"/>
<dbReference type="EMBL" id="JBHSPR010000111">
    <property type="protein sequence ID" value="MFC6023739.1"/>
    <property type="molecule type" value="Genomic_DNA"/>
</dbReference>
<dbReference type="Proteomes" id="UP001596203">
    <property type="component" value="Unassembled WGS sequence"/>
</dbReference>
<dbReference type="RefSeq" id="WP_377434452.1">
    <property type="nucleotide sequence ID" value="NZ_JBHSPR010000111.1"/>
</dbReference>
<accession>A0ABW1KSJ1</accession>
<name>A0ABW1KSJ1_9ACTN</name>
<keyword evidence="2" id="KW-1185">Reference proteome</keyword>
<gene>
    <name evidence="1" type="ORF">ACFP2T_47250</name>
</gene>
<sequence length="299" mass="34146">MVATATRPSLISRLIASRGLALQLYLITLFDCQSTHHVGAYHQNRRAIQPVRRDEVGWLDLLAIPVGMVTGGRATRNDNRIRQVKSAIARLEREGVVRLPNLDRVRDRYEHFVLLDERQDESWRKRSDYSVPRMRDGFTIPVEFFFNGWAYCLTDSEIALWLTFRLLRHEHPAAHVGHGLFLAESTRNERFGLSRDAYESHTALIEYGLLRGVGNAARYKAGRSAEARTAGEVEPLHFTLTDGGLDECAFCVIPRALVQSPRLGGWQLRDRESWETKVQRVWPSHTQFCGYGHLPGKAR</sequence>
<evidence type="ECO:0000313" key="1">
    <source>
        <dbReference type="EMBL" id="MFC6023739.1"/>
    </source>
</evidence>